<evidence type="ECO:0000256" key="2">
    <source>
        <dbReference type="HAMAP-Rule" id="MF_00489"/>
    </source>
</evidence>
<accession>A0A1F7X091</accession>
<evidence type="ECO:0000313" key="5">
    <source>
        <dbReference type="Proteomes" id="UP000178735"/>
    </source>
</evidence>
<sequence>MRILVDADACPVKEIIIRTARRFLIPVIMFVNTCHIINDGYSTVVTVDQHSDSVDYAIVNSIKPGDIIVTQDHGLAALAMSPKNFVISQNGFIYDNSNIDSLLSFRHESAKVRRSGGRTPNPKKRTAEEDEKFEKTLVGVIEKAK</sequence>
<dbReference type="Proteomes" id="UP000178735">
    <property type="component" value="Unassembled WGS sequence"/>
</dbReference>
<proteinExistence type="inferred from homology"/>
<protein>
    <recommendedName>
        <fullName evidence="2">UPF0178 protein A2008_07170</fullName>
    </recommendedName>
</protein>
<name>A0A1F7X091_9BACT</name>
<reference evidence="4 5" key="1">
    <citation type="journal article" date="2016" name="Nat. Commun.">
        <title>Thousands of microbial genomes shed light on interconnected biogeochemical processes in an aquifer system.</title>
        <authorList>
            <person name="Anantharaman K."/>
            <person name="Brown C.T."/>
            <person name="Hug L.A."/>
            <person name="Sharon I."/>
            <person name="Castelle C.J."/>
            <person name="Probst A.J."/>
            <person name="Thomas B.C."/>
            <person name="Singh A."/>
            <person name="Wilkins M.J."/>
            <person name="Karaoz U."/>
            <person name="Brodie E.L."/>
            <person name="Williams K.H."/>
            <person name="Hubbard S.S."/>
            <person name="Banfield J.F."/>
        </authorList>
    </citation>
    <scope>NUCLEOTIDE SEQUENCE [LARGE SCALE GENOMIC DNA]</scope>
</reference>
<dbReference type="NCBIfam" id="NF001095">
    <property type="entry name" value="PRK00124.1"/>
    <property type="match status" value="1"/>
</dbReference>
<dbReference type="PANTHER" id="PTHR35146:SF1">
    <property type="entry name" value="UPF0178 PROTEIN YAII"/>
    <property type="match status" value="1"/>
</dbReference>
<feature type="region of interest" description="Disordered" evidence="3">
    <location>
        <begin position="110"/>
        <end position="131"/>
    </location>
</feature>
<evidence type="ECO:0000313" key="4">
    <source>
        <dbReference type="EMBL" id="OGM08417.1"/>
    </source>
</evidence>
<comment type="similarity">
    <text evidence="1 2">Belongs to the UPF0178 family.</text>
</comment>
<dbReference type="InterPro" id="IPR003791">
    <property type="entry name" value="UPF0178"/>
</dbReference>
<dbReference type="EMBL" id="MGFH01000014">
    <property type="protein sequence ID" value="OGM08417.1"/>
    <property type="molecule type" value="Genomic_DNA"/>
</dbReference>
<gene>
    <name evidence="4" type="ORF">A2008_07170</name>
</gene>
<dbReference type="PANTHER" id="PTHR35146">
    <property type="entry name" value="UPF0178 PROTEIN YAII"/>
    <property type="match status" value="1"/>
</dbReference>
<feature type="compositionally biased region" description="Basic residues" evidence="3">
    <location>
        <begin position="112"/>
        <end position="124"/>
    </location>
</feature>
<evidence type="ECO:0000256" key="1">
    <source>
        <dbReference type="ARBA" id="ARBA00008522"/>
    </source>
</evidence>
<dbReference type="STRING" id="1817813.A2008_07170"/>
<dbReference type="Pfam" id="PF02639">
    <property type="entry name" value="DUF188"/>
    <property type="match status" value="1"/>
</dbReference>
<comment type="caution">
    <text evidence="4">The sequence shown here is derived from an EMBL/GenBank/DDBJ whole genome shotgun (WGS) entry which is preliminary data.</text>
</comment>
<organism evidence="4 5">
    <name type="scientific">Candidatus Wallbacteria bacterium GWC2_49_35</name>
    <dbReference type="NCBI Taxonomy" id="1817813"/>
    <lineage>
        <taxon>Bacteria</taxon>
        <taxon>Candidatus Walliibacteriota</taxon>
    </lineage>
</organism>
<dbReference type="AlphaFoldDB" id="A0A1F7X091"/>
<dbReference type="HAMAP" id="MF_00489">
    <property type="entry name" value="UPF0178"/>
    <property type="match status" value="1"/>
</dbReference>
<evidence type="ECO:0000256" key="3">
    <source>
        <dbReference type="SAM" id="MobiDB-lite"/>
    </source>
</evidence>